<evidence type="ECO:0000313" key="2">
    <source>
        <dbReference type="EMBL" id="NKE67253.1"/>
    </source>
</evidence>
<dbReference type="EMBL" id="VTOX01000005">
    <property type="protein sequence ID" value="NKE67253.1"/>
    <property type="molecule type" value="Genomic_DNA"/>
</dbReference>
<feature type="compositionally biased region" description="Basic and acidic residues" evidence="1">
    <location>
        <begin position="20"/>
        <end position="35"/>
    </location>
</feature>
<comment type="caution">
    <text evidence="2">The sequence shown here is derived from an EMBL/GenBank/DDBJ whole genome shotgun (WGS) entry which is preliminary data.</text>
</comment>
<dbReference type="RefSeq" id="WP_168108377.1">
    <property type="nucleotide sequence ID" value="NZ_VTOX01000005.1"/>
</dbReference>
<reference evidence="2 3" key="1">
    <citation type="journal article" date="2020" name="Nature">
        <title>Bacterial chemolithoautotrophy via manganese oxidation.</title>
        <authorList>
            <person name="Yu H."/>
            <person name="Leadbetter J.R."/>
        </authorList>
    </citation>
    <scope>NUCLEOTIDE SEQUENCE [LARGE SCALE GENOMIC DNA]</scope>
    <source>
        <strain evidence="2 3">RBP-1</strain>
    </source>
</reference>
<proteinExistence type="predicted"/>
<organism evidence="2 3">
    <name type="scientific">Ramlibacter lithotrophicus</name>
    <dbReference type="NCBI Taxonomy" id="2606681"/>
    <lineage>
        <taxon>Bacteria</taxon>
        <taxon>Pseudomonadati</taxon>
        <taxon>Pseudomonadota</taxon>
        <taxon>Betaproteobacteria</taxon>
        <taxon>Burkholderiales</taxon>
        <taxon>Comamonadaceae</taxon>
        <taxon>Ramlibacter</taxon>
    </lineage>
</organism>
<evidence type="ECO:0000256" key="1">
    <source>
        <dbReference type="SAM" id="MobiDB-lite"/>
    </source>
</evidence>
<feature type="region of interest" description="Disordered" evidence="1">
    <location>
        <begin position="20"/>
        <end position="63"/>
    </location>
</feature>
<evidence type="ECO:0000313" key="3">
    <source>
        <dbReference type="Proteomes" id="UP000521868"/>
    </source>
</evidence>
<dbReference type="Proteomes" id="UP000521868">
    <property type="component" value="Unassembled WGS sequence"/>
</dbReference>
<sequence length="159" mass="17349">MSDAADKLAATRLAIIAHLQGRERRHEHRGAERYADPQQDAQDGERTDRPRARNGGRRSPAGWLQHAQHVARSWWRHHPASMGLELVTPALSSYAARKPVQYLGIAAAVGAVFMVVRPWRLISVTGLIVAIVKSSQLSSVVMSAMAGADFGKEDGEPPV</sequence>
<dbReference type="AlphaFoldDB" id="A0A7X6I7C6"/>
<keyword evidence="3" id="KW-1185">Reference proteome</keyword>
<accession>A0A7X6I7C6</accession>
<name>A0A7X6I7C6_9BURK</name>
<gene>
    <name evidence="2" type="ORF">RAMLITH_15620</name>
</gene>
<protein>
    <submittedName>
        <fullName evidence="2">Uncharacterized protein</fullName>
    </submittedName>
</protein>